<evidence type="ECO:0000256" key="8">
    <source>
        <dbReference type="SAM" id="Phobius"/>
    </source>
</evidence>
<evidence type="ECO:0000256" key="1">
    <source>
        <dbReference type="ARBA" id="ARBA00004141"/>
    </source>
</evidence>
<feature type="transmembrane region" description="Helical" evidence="8">
    <location>
        <begin position="87"/>
        <end position="111"/>
    </location>
</feature>
<organism evidence="10 11">
    <name type="scientific">Rotaria magnacalcarata</name>
    <dbReference type="NCBI Taxonomy" id="392030"/>
    <lineage>
        <taxon>Eukaryota</taxon>
        <taxon>Metazoa</taxon>
        <taxon>Spiralia</taxon>
        <taxon>Gnathifera</taxon>
        <taxon>Rotifera</taxon>
        <taxon>Eurotatoria</taxon>
        <taxon>Bdelloidea</taxon>
        <taxon>Philodinida</taxon>
        <taxon>Philodinidae</taxon>
        <taxon>Rotaria</taxon>
    </lineage>
</organism>
<gene>
    <name evidence="10" type="ORF">SMN809_LOCUS59554</name>
</gene>
<name>A0A8S3EJK2_9BILA</name>
<comment type="subcellular location">
    <subcellularLocation>
        <location evidence="1">Membrane</location>
        <topology evidence="1">Multi-pass membrane protein</topology>
    </subcellularLocation>
</comment>
<dbReference type="PANTHER" id="PTHR19353:SF88">
    <property type="entry name" value="DELTA(5) FATTY ACID DESATURASE FAT-4"/>
    <property type="match status" value="1"/>
</dbReference>
<dbReference type="GO" id="GO:0016717">
    <property type="term" value="F:oxidoreductase activity, acting on paired donors, with oxidation of a pair of donors resulting in the reduction of molecular oxygen to two molecules of water"/>
    <property type="evidence" value="ECO:0007669"/>
    <property type="project" value="TreeGrafter"/>
</dbReference>
<evidence type="ECO:0000259" key="9">
    <source>
        <dbReference type="Pfam" id="PF00487"/>
    </source>
</evidence>
<dbReference type="CDD" id="cd03506">
    <property type="entry name" value="Delta6-FADS-like"/>
    <property type="match status" value="1"/>
</dbReference>
<keyword evidence="4 8" id="KW-1133">Transmembrane helix</keyword>
<evidence type="ECO:0000313" key="10">
    <source>
        <dbReference type="EMBL" id="CAF5057328.1"/>
    </source>
</evidence>
<dbReference type="EMBL" id="CAJOBI010227800">
    <property type="protein sequence ID" value="CAF5057328.1"/>
    <property type="molecule type" value="Genomic_DNA"/>
</dbReference>
<evidence type="ECO:0000256" key="2">
    <source>
        <dbReference type="ARBA" id="ARBA00009295"/>
    </source>
</evidence>
<comment type="similarity">
    <text evidence="2">Belongs to the fatty acid desaturase type 1 family.</text>
</comment>
<keyword evidence="7 8" id="KW-0472">Membrane</keyword>
<feature type="transmembrane region" description="Helical" evidence="8">
    <location>
        <begin position="55"/>
        <end position="75"/>
    </location>
</feature>
<evidence type="ECO:0000256" key="3">
    <source>
        <dbReference type="ARBA" id="ARBA00022692"/>
    </source>
</evidence>
<feature type="domain" description="Fatty acid desaturase" evidence="9">
    <location>
        <begin position="1"/>
        <end position="208"/>
    </location>
</feature>
<evidence type="ECO:0000256" key="6">
    <source>
        <dbReference type="ARBA" id="ARBA00023098"/>
    </source>
</evidence>
<dbReference type="GO" id="GO:0016020">
    <property type="term" value="C:membrane"/>
    <property type="evidence" value="ECO:0007669"/>
    <property type="project" value="UniProtKB-SubCell"/>
</dbReference>
<proteinExistence type="inferred from homology"/>
<dbReference type="InterPro" id="IPR005804">
    <property type="entry name" value="FA_desaturase_dom"/>
</dbReference>
<sequence length="247" mass="29587">WWNNMHFQHHSKPNVIDKDPDTRIEPVFVLGDKIPKRAAEKNAKYGKSLPYDLQYLYFFIAAPLLFPVYFQFMTIRHAIKRKKWMDLAWLTLYYVKFFALMPLKLGFLGALKFHFFLRVFEGTWFVVVTQSNHVVMDVSDDDTKLGWFRMQLKATCNIDQSYFNDWFTGHLNFQIEHHLFPMMPRHNLYKIQPDVLELCRKYNIEYLSKPMGRAFLDILTSLEKSGRMWRETYEELMNASNTIKSNT</sequence>
<feature type="non-terminal residue" evidence="10">
    <location>
        <position position="1"/>
    </location>
</feature>
<dbReference type="GO" id="GO:0006629">
    <property type="term" value="P:lipid metabolic process"/>
    <property type="evidence" value="ECO:0007669"/>
    <property type="project" value="UniProtKB-KW"/>
</dbReference>
<keyword evidence="5" id="KW-0560">Oxidoreductase</keyword>
<evidence type="ECO:0000256" key="7">
    <source>
        <dbReference type="ARBA" id="ARBA00023136"/>
    </source>
</evidence>
<dbReference type="AlphaFoldDB" id="A0A8S3EJK2"/>
<dbReference type="InterPro" id="IPR012171">
    <property type="entry name" value="Fatty_acid_desaturase"/>
</dbReference>
<dbReference type="Pfam" id="PF00487">
    <property type="entry name" value="FA_desaturase"/>
    <property type="match status" value="1"/>
</dbReference>
<protein>
    <recommendedName>
        <fullName evidence="9">Fatty acid desaturase domain-containing protein</fullName>
    </recommendedName>
</protein>
<reference evidence="10" key="1">
    <citation type="submission" date="2021-02" db="EMBL/GenBank/DDBJ databases">
        <authorList>
            <person name="Nowell W R."/>
        </authorList>
    </citation>
    <scope>NUCLEOTIDE SEQUENCE</scope>
</reference>
<comment type="caution">
    <text evidence="10">The sequence shown here is derived from an EMBL/GenBank/DDBJ whole genome shotgun (WGS) entry which is preliminary data.</text>
</comment>
<keyword evidence="6" id="KW-0443">Lipid metabolism</keyword>
<dbReference type="PANTHER" id="PTHR19353">
    <property type="entry name" value="FATTY ACID DESATURASE 2"/>
    <property type="match status" value="1"/>
</dbReference>
<evidence type="ECO:0000256" key="4">
    <source>
        <dbReference type="ARBA" id="ARBA00022989"/>
    </source>
</evidence>
<keyword evidence="3 8" id="KW-0812">Transmembrane</keyword>
<evidence type="ECO:0000256" key="5">
    <source>
        <dbReference type="ARBA" id="ARBA00023002"/>
    </source>
</evidence>
<accession>A0A8S3EJK2</accession>
<dbReference type="Proteomes" id="UP000676336">
    <property type="component" value="Unassembled WGS sequence"/>
</dbReference>
<evidence type="ECO:0000313" key="11">
    <source>
        <dbReference type="Proteomes" id="UP000676336"/>
    </source>
</evidence>